<dbReference type="PANTHER" id="PTHR32282">
    <property type="entry name" value="BINDING PROTEIN TRANSPEPTIDASE, PUTATIVE-RELATED"/>
    <property type="match status" value="1"/>
</dbReference>
<dbReference type="InterPro" id="IPR050396">
    <property type="entry name" value="Glycosyltr_51/Transpeptidase"/>
</dbReference>
<evidence type="ECO:0000259" key="19">
    <source>
        <dbReference type="Pfam" id="PF00912"/>
    </source>
</evidence>
<dbReference type="GO" id="GO:0005886">
    <property type="term" value="C:plasma membrane"/>
    <property type="evidence" value="ECO:0007669"/>
    <property type="project" value="UniProtKB-SubCell"/>
</dbReference>
<dbReference type="InterPro" id="IPR012338">
    <property type="entry name" value="Beta-lactam/transpept-like"/>
</dbReference>
<evidence type="ECO:0000256" key="9">
    <source>
        <dbReference type="ARBA" id="ARBA00022801"/>
    </source>
</evidence>
<keyword evidence="8" id="KW-0808">Transferase</keyword>
<evidence type="ECO:0000256" key="6">
    <source>
        <dbReference type="ARBA" id="ARBA00022670"/>
    </source>
</evidence>
<dbReference type="AlphaFoldDB" id="A0A2M6X079"/>
<keyword evidence="14" id="KW-0961">Cell wall biogenesis/degradation</keyword>
<feature type="transmembrane region" description="Helical" evidence="17">
    <location>
        <begin position="30"/>
        <end position="54"/>
    </location>
</feature>
<dbReference type="GO" id="GO:0008955">
    <property type="term" value="F:peptidoglycan glycosyltransferase activity"/>
    <property type="evidence" value="ECO:0007669"/>
    <property type="project" value="UniProtKB-EC"/>
</dbReference>
<sequence length="948" mass="104877">MATRRLTHRRQPSNNQLHAPRRLRWLHGGWRIGTILLSAAGIGLLAGGGTILWWSRDLPDPEKINSRRIVESTKIFDRTGTHLLYEIGDIRRTAVPLEAISVQLANATLAAEDDQFYHHHGLDITGILRGVIVKPLSGQRAQGGSTITQQLIKNSILTPERTIRRKVKEAVLALELEQRFSKEKILEMYLNEIPYGSQAYGVEAAAQTYFGTSAKNISLAQAAALAALPKAPTYYSPYGSHFEDMKWRQEFILDRMARLKMISQADADAAKVEELHFQERTEAITAPHFVFYVREQLEQQFGQRIIEEGGLRVITTLDVRLQKIAEEVLSEQADNLRARGASNAALTAIDPQTGDILAMTGSLDYFNEEIDGNVNVAIRHRSPGSSIKPFVYAAAWQKGFTPDTILIDAETDFGQDYRPKNYNLSQRGPITMRAALANSLNIPAVKTLYLAGVREATDLAQAMGFTSLTDPDRYGLSLVLGGGEVRLVDEVSAYGVFGNDGVRHPHRPLLKVTLGNEVLLDTSQDPDPGTQVIPSQLARLISDVISDNNARTPTFGARSALQLGSRPVAAKTGTTQDFRDGWTMGYTPSLAAGVWVGNNDNSPMREAADGVVTAGPIWNSFMRQALSNTPIEQFVKPEPITDIPHPILRGELAEVKGKWEEETKILYTLDCPVALGTPTTFKEIHNILFYVRKDKPWGAPPDRAEADPQFTRWEQAVHAWVDKQKEKPLEPDQTRYVTSLPVPVCNASSAEDLPKVTITEPNTTILKNSPVKITVDVDSPHSLREVRFLLDNEEIARRGPEGPIEASFSFPAQFSGRKTLLVLAITENNLIGRAHRTFIINPDDEPPSINLHTPTDGSRVTAESFPLTVKTTASDANGIELVDVLFRKEGETSTRRIDRTSEISPTAPNRYEVVWQDSPGPGTYEVYTVAYDKTGNPAESSKHTITIE</sequence>
<keyword evidence="4" id="KW-1003">Cell membrane</keyword>
<dbReference type="GO" id="GO:0008658">
    <property type="term" value="F:penicillin binding"/>
    <property type="evidence" value="ECO:0007669"/>
    <property type="project" value="InterPro"/>
</dbReference>
<keyword evidence="17" id="KW-1133">Transmembrane helix</keyword>
<dbReference type="InterPro" id="IPR023346">
    <property type="entry name" value="Lysozyme-like_dom_sf"/>
</dbReference>
<dbReference type="Proteomes" id="UP000230731">
    <property type="component" value="Unassembled WGS sequence"/>
</dbReference>
<accession>A0A2M6X079</accession>
<dbReference type="Gene3D" id="2.60.40.10">
    <property type="entry name" value="Immunoglobulins"/>
    <property type="match status" value="1"/>
</dbReference>
<dbReference type="Pfam" id="PF00912">
    <property type="entry name" value="Transgly"/>
    <property type="match status" value="1"/>
</dbReference>
<evidence type="ECO:0000256" key="2">
    <source>
        <dbReference type="ARBA" id="ARBA00007090"/>
    </source>
</evidence>
<dbReference type="SUPFAM" id="SSF53955">
    <property type="entry name" value="Lysozyme-like"/>
    <property type="match status" value="1"/>
</dbReference>
<dbReference type="GO" id="GO:0006508">
    <property type="term" value="P:proteolysis"/>
    <property type="evidence" value="ECO:0007669"/>
    <property type="project" value="UniProtKB-KW"/>
</dbReference>
<dbReference type="Gene3D" id="1.10.3810.10">
    <property type="entry name" value="Biosynthetic peptidoglycan transglycosylase-like"/>
    <property type="match status" value="1"/>
</dbReference>
<dbReference type="InterPro" id="IPR036950">
    <property type="entry name" value="PBP_transglycosylase"/>
</dbReference>
<comment type="catalytic activity">
    <reaction evidence="15">
        <text>Preferential cleavage: (Ac)2-L-Lys-D-Ala-|-D-Ala. Also transpeptidation of peptidyl-alanyl moieties that are N-acyl substituents of D-alanine.</text>
        <dbReference type="EC" id="3.4.16.4"/>
    </reaction>
</comment>
<keyword evidence="7" id="KW-0328">Glycosyltransferase</keyword>
<keyword evidence="12 17" id="KW-0472">Membrane</keyword>
<evidence type="ECO:0000256" key="8">
    <source>
        <dbReference type="ARBA" id="ARBA00022679"/>
    </source>
</evidence>
<evidence type="ECO:0000256" key="4">
    <source>
        <dbReference type="ARBA" id="ARBA00022475"/>
    </source>
</evidence>
<dbReference type="SUPFAM" id="SSF56601">
    <property type="entry name" value="beta-lactamase/transpeptidase-like"/>
    <property type="match status" value="1"/>
</dbReference>
<keyword evidence="10" id="KW-0133">Cell shape</keyword>
<evidence type="ECO:0000256" key="5">
    <source>
        <dbReference type="ARBA" id="ARBA00022645"/>
    </source>
</evidence>
<name>A0A2M6X079_9BACT</name>
<gene>
    <name evidence="20" type="ORF">COT71_00770</name>
</gene>
<comment type="similarity">
    <text evidence="2">In the C-terminal section; belongs to the transpeptidase family.</text>
</comment>
<dbReference type="Pfam" id="PF00905">
    <property type="entry name" value="Transpeptidase"/>
    <property type="match status" value="1"/>
</dbReference>
<evidence type="ECO:0000256" key="11">
    <source>
        <dbReference type="ARBA" id="ARBA00022984"/>
    </source>
</evidence>
<dbReference type="Gene3D" id="3.40.710.10">
    <property type="entry name" value="DD-peptidase/beta-lactamase superfamily"/>
    <property type="match status" value="1"/>
</dbReference>
<keyword evidence="6" id="KW-0645">Protease</keyword>
<comment type="subcellular location">
    <subcellularLocation>
        <location evidence="1">Cell membrane</location>
    </subcellularLocation>
</comment>
<dbReference type="GO" id="GO:0008360">
    <property type="term" value="P:regulation of cell shape"/>
    <property type="evidence" value="ECO:0007669"/>
    <property type="project" value="UniProtKB-KW"/>
</dbReference>
<reference evidence="21" key="1">
    <citation type="submission" date="2017-09" db="EMBL/GenBank/DDBJ databases">
        <title>Depth-based differentiation of microbial function through sediment-hosted aquifers and enrichment of novel symbionts in the deep terrestrial subsurface.</title>
        <authorList>
            <person name="Probst A.J."/>
            <person name="Ladd B."/>
            <person name="Jarett J.K."/>
            <person name="Geller-Mcgrath D.E."/>
            <person name="Sieber C.M.K."/>
            <person name="Emerson J.B."/>
            <person name="Anantharaman K."/>
            <person name="Thomas B.C."/>
            <person name="Malmstrom R."/>
            <person name="Stieglmeier M."/>
            <person name="Klingl A."/>
            <person name="Woyke T."/>
            <person name="Ryan C.M."/>
            <person name="Banfield J.F."/>
        </authorList>
    </citation>
    <scope>NUCLEOTIDE SEQUENCE [LARGE SCALE GENOMIC DNA]</scope>
</reference>
<evidence type="ECO:0000256" key="16">
    <source>
        <dbReference type="ARBA" id="ARBA00049902"/>
    </source>
</evidence>
<dbReference type="EMBL" id="PEZP01000008">
    <property type="protein sequence ID" value="PIT98410.1"/>
    <property type="molecule type" value="Genomic_DNA"/>
</dbReference>
<dbReference type="GO" id="GO:0071555">
    <property type="term" value="P:cell wall organization"/>
    <property type="evidence" value="ECO:0007669"/>
    <property type="project" value="UniProtKB-KW"/>
</dbReference>
<evidence type="ECO:0000256" key="15">
    <source>
        <dbReference type="ARBA" id="ARBA00034000"/>
    </source>
</evidence>
<evidence type="ECO:0000256" key="14">
    <source>
        <dbReference type="ARBA" id="ARBA00023316"/>
    </source>
</evidence>
<evidence type="ECO:0000256" key="7">
    <source>
        <dbReference type="ARBA" id="ARBA00022676"/>
    </source>
</evidence>
<evidence type="ECO:0000256" key="3">
    <source>
        <dbReference type="ARBA" id="ARBA00007739"/>
    </source>
</evidence>
<dbReference type="GO" id="GO:0009002">
    <property type="term" value="F:serine-type D-Ala-D-Ala carboxypeptidase activity"/>
    <property type="evidence" value="ECO:0007669"/>
    <property type="project" value="UniProtKB-EC"/>
</dbReference>
<evidence type="ECO:0000256" key="10">
    <source>
        <dbReference type="ARBA" id="ARBA00022960"/>
    </source>
</evidence>
<proteinExistence type="inferred from homology"/>
<keyword evidence="9" id="KW-0378">Hydrolase</keyword>
<protein>
    <submittedName>
        <fullName evidence="20">Uncharacterized protein</fullName>
    </submittedName>
</protein>
<feature type="domain" description="Penicillin-binding protein transpeptidase" evidence="18">
    <location>
        <begin position="346"/>
        <end position="620"/>
    </location>
</feature>
<keyword evidence="11" id="KW-0573">Peptidoglycan synthesis</keyword>
<evidence type="ECO:0000256" key="1">
    <source>
        <dbReference type="ARBA" id="ARBA00004236"/>
    </source>
</evidence>
<dbReference type="InterPro" id="IPR001264">
    <property type="entry name" value="Glyco_trans_51"/>
</dbReference>
<dbReference type="InterPro" id="IPR013783">
    <property type="entry name" value="Ig-like_fold"/>
</dbReference>
<dbReference type="GO" id="GO:0030288">
    <property type="term" value="C:outer membrane-bounded periplasmic space"/>
    <property type="evidence" value="ECO:0007669"/>
    <property type="project" value="TreeGrafter"/>
</dbReference>
<dbReference type="GO" id="GO:0009252">
    <property type="term" value="P:peptidoglycan biosynthetic process"/>
    <property type="evidence" value="ECO:0007669"/>
    <property type="project" value="UniProtKB-KW"/>
</dbReference>
<dbReference type="InterPro" id="IPR001460">
    <property type="entry name" value="PCN-bd_Tpept"/>
</dbReference>
<comment type="similarity">
    <text evidence="3">In the N-terminal section; belongs to the glycosyltransferase 51 family.</text>
</comment>
<comment type="caution">
    <text evidence="20">The sequence shown here is derived from an EMBL/GenBank/DDBJ whole genome shotgun (WGS) entry which is preliminary data.</text>
</comment>
<evidence type="ECO:0000259" key="18">
    <source>
        <dbReference type="Pfam" id="PF00905"/>
    </source>
</evidence>
<feature type="domain" description="Glycosyl transferase family 51" evidence="19">
    <location>
        <begin position="84"/>
        <end position="256"/>
    </location>
</feature>
<evidence type="ECO:0000313" key="21">
    <source>
        <dbReference type="Proteomes" id="UP000230731"/>
    </source>
</evidence>
<evidence type="ECO:0000256" key="17">
    <source>
        <dbReference type="SAM" id="Phobius"/>
    </source>
</evidence>
<keyword evidence="13" id="KW-0511">Multifunctional enzyme</keyword>
<comment type="catalytic activity">
    <reaction evidence="16">
        <text>[GlcNAc-(1-&gt;4)-Mur2Ac(oyl-L-Ala-gamma-D-Glu-L-Lys-D-Ala-D-Ala)](n)-di-trans,octa-cis-undecaprenyl diphosphate + beta-D-GlcNAc-(1-&gt;4)-Mur2Ac(oyl-L-Ala-gamma-D-Glu-L-Lys-D-Ala-D-Ala)-di-trans,octa-cis-undecaprenyl diphosphate = [GlcNAc-(1-&gt;4)-Mur2Ac(oyl-L-Ala-gamma-D-Glu-L-Lys-D-Ala-D-Ala)](n+1)-di-trans,octa-cis-undecaprenyl diphosphate + di-trans,octa-cis-undecaprenyl diphosphate + H(+)</text>
        <dbReference type="Rhea" id="RHEA:23708"/>
        <dbReference type="Rhea" id="RHEA-COMP:9602"/>
        <dbReference type="Rhea" id="RHEA-COMP:9603"/>
        <dbReference type="ChEBI" id="CHEBI:15378"/>
        <dbReference type="ChEBI" id="CHEBI:58405"/>
        <dbReference type="ChEBI" id="CHEBI:60033"/>
        <dbReference type="ChEBI" id="CHEBI:78435"/>
        <dbReference type="EC" id="2.4.99.28"/>
    </reaction>
</comment>
<evidence type="ECO:0000256" key="13">
    <source>
        <dbReference type="ARBA" id="ARBA00023268"/>
    </source>
</evidence>
<dbReference type="PANTHER" id="PTHR32282:SF11">
    <property type="entry name" value="PENICILLIN-BINDING PROTEIN 1B"/>
    <property type="match status" value="1"/>
</dbReference>
<evidence type="ECO:0000256" key="12">
    <source>
        <dbReference type="ARBA" id="ARBA00023136"/>
    </source>
</evidence>
<dbReference type="FunFam" id="1.10.3810.10:FF:000001">
    <property type="entry name" value="Penicillin-binding protein 1A"/>
    <property type="match status" value="1"/>
</dbReference>
<evidence type="ECO:0000313" key="20">
    <source>
        <dbReference type="EMBL" id="PIT98410.1"/>
    </source>
</evidence>
<organism evidence="20 21">
    <name type="scientific">Candidatus Andersenbacteria bacterium CG10_big_fil_rev_8_21_14_0_10_54_11</name>
    <dbReference type="NCBI Taxonomy" id="1974485"/>
    <lineage>
        <taxon>Bacteria</taxon>
        <taxon>Candidatus Anderseniibacteriota</taxon>
    </lineage>
</organism>
<keyword evidence="17" id="KW-0812">Transmembrane</keyword>
<keyword evidence="5" id="KW-0121">Carboxypeptidase</keyword>